<name>A0ABN4KA73_9FLAO</name>
<keyword evidence="3" id="KW-1185">Reference proteome</keyword>
<feature type="compositionally biased region" description="Basic and acidic residues" evidence="1">
    <location>
        <begin position="1"/>
        <end position="12"/>
    </location>
</feature>
<dbReference type="Proteomes" id="UP000065822">
    <property type="component" value="Chromosome"/>
</dbReference>
<dbReference type="InterPro" id="IPR025921">
    <property type="entry name" value="HmuY"/>
</dbReference>
<sequence>MFTACSKDDDKPLPPNLGIVQPEAQDKGNGVKEVQYFNAENDWAYFSFESGKAVQVDNPRTSGENWDIALKREYLKTNGGKSGVGNAEVVNTNETDFAKVTKYPAEGYVKDVEETVKSKRPGAPDETFSHNKTFDAWYDYDVKTHILTSKKEVYVVKTAKGKYVKFQITDYYNATKKGAYYTFQYKELTEAAPVDPKTTVNLDFAGTTAKEITLDATKDWVYFSLKEGKVVSPTTPEKSTDWDIAFYLYGVKTNGGESGTGKGGVIETGSTDFDTVTQTTITNFVTDKDGSLVISYRPYKDVKAKLSPLMSGYAGQGIVNINPNNMQVYGPNNVYGPTKNVYVIRTADGTYAKVQVIEFYKKEGDKYLPFFPKLRYQLSNTKAN</sequence>
<dbReference type="Pfam" id="PF14064">
    <property type="entry name" value="HmuY"/>
    <property type="match status" value="2"/>
</dbReference>
<evidence type="ECO:0000313" key="2">
    <source>
        <dbReference type="EMBL" id="AMD84253.1"/>
    </source>
</evidence>
<evidence type="ECO:0000256" key="1">
    <source>
        <dbReference type="SAM" id="MobiDB-lite"/>
    </source>
</evidence>
<evidence type="ECO:0008006" key="4">
    <source>
        <dbReference type="Google" id="ProtNLM"/>
    </source>
</evidence>
<evidence type="ECO:0000313" key="3">
    <source>
        <dbReference type="Proteomes" id="UP000065822"/>
    </source>
</evidence>
<dbReference type="CDD" id="cd12105">
    <property type="entry name" value="HmuY"/>
    <property type="match status" value="2"/>
</dbReference>
<feature type="region of interest" description="Disordered" evidence="1">
    <location>
        <begin position="1"/>
        <end position="28"/>
    </location>
</feature>
<reference evidence="2 3" key="1">
    <citation type="submission" date="2016-02" db="EMBL/GenBank/DDBJ databases">
        <authorList>
            <person name="Holder M.E."/>
            <person name="Ajami N.J."/>
            <person name="Petrosino J.F."/>
        </authorList>
    </citation>
    <scope>NUCLEOTIDE SEQUENCE [LARGE SCALE GENOMIC DNA]</scope>
    <source>
        <strain evidence="2 3">CCUG 32990</strain>
    </source>
</reference>
<protein>
    <recommendedName>
        <fullName evidence="4">HmuY protein</fullName>
    </recommendedName>
</protein>
<organism evidence="2 3">
    <name type="scientific">Capnocytophaga haemolytica</name>
    <dbReference type="NCBI Taxonomy" id="45243"/>
    <lineage>
        <taxon>Bacteria</taxon>
        <taxon>Pseudomonadati</taxon>
        <taxon>Bacteroidota</taxon>
        <taxon>Flavobacteriia</taxon>
        <taxon>Flavobacteriales</taxon>
        <taxon>Flavobacteriaceae</taxon>
        <taxon>Capnocytophaga</taxon>
    </lineage>
</organism>
<gene>
    <name evidence="2" type="ORF">AXF12_01095</name>
</gene>
<accession>A0ABN4KA73</accession>
<proteinExistence type="predicted"/>
<dbReference type="EMBL" id="CP014227">
    <property type="protein sequence ID" value="AMD84253.1"/>
    <property type="molecule type" value="Genomic_DNA"/>
</dbReference>